<comment type="caution">
    <text evidence="5">The sequence shown here is derived from an EMBL/GenBank/DDBJ whole genome shotgun (WGS) entry which is preliminary data.</text>
</comment>
<evidence type="ECO:0000256" key="1">
    <source>
        <dbReference type="ARBA" id="ARBA00023015"/>
    </source>
</evidence>
<feature type="region of interest" description="Disordered" evidence="3">
    <location>
        <begin position="158"/>
        <end position="179"/>
    </location>
</feature>
<keyword evidence="1" id="KW-0805">Transcription regulation</keyword>
<organism evidence="5 6">
    <name type="scientific">Kineococcus radiotolerans</name>
    <dbReference type="NCBI Taxonomy" id="131568"/>
    <lineage>
        <taxon>Bacteria</taxon>
        <taxon>Bacillati</taxon>
        <taxon>Actinomycetota</taxon>
        <taxon>Actinomycetes</taxon>
        <taxon>Kineosporiales</taxon>
        <taxon>Kineosporiaceae</taxon>
        <taxon>Kineococcus</taxon>
    </lineage>
</organism>
<dbReference type="InterPro" id="IPR018764">
    <property type="entry name" value="RskA_C"/>
</dbReference>
<gene>
    <name evidence="5" type="ORF">FHR75_003590</name>
</gene>
<dbReference type="Gene3D" id="1.10.10.1320">
    <property type="entry name" value="Anti-sigma factor, zinc-finger domain"/>
    <property type="match status" value="1"/>
</dbReference>
<dbReference type="InterPro" id="IPR041916">
    <property type="entry name" value="Anti_sigma_zinc_sf"/>
</dbReference>
<keyword evidence="2" id="KW-0804">Transcription</keyword>
<dbReference type="RefSeq" id="WP_183392483.1">
    <property type="nucleotide sequence ID" value="NZ_JACHVY010000004.1"/>
</dbReference>
<name>A0A7W4TPN9_KINRA</name>
<sequence>MDESTLPEGGHLPEDTAVLVALGEDVPTEVDAHLAGCAVCRDEVAAWSRVVGAARSEDVVEPVPVPAGTWEGIARELGFDPLTPRAPSPAPAGGPEPVAPVVRPLRREPGRTAPRRRWLPVAAAAAVGLGLGVLGTRLAADPPTPTAAPRPVVVSSAALGPLPGQDPGPARGTADVTEQDGTRRLELRISGVPAPVDGFLEAWLLDADGGLVSLGTLDGGTADAGAVTAVTTVTLPADLDLDRFAVVDVSREPLDGDPGHSSDSVLRGTLSVGA</sequence>
<feature type="region of interest" description="Disordered" evidence="3">
    <location>
        <begin position="83"/>
        <end position="109"/>
    </location>
</feature>
<dbReference type="Proteomes" id="UP000533269">
    <property type="component" value="Unassembled WGS sequence"/>
</dbReference>
<reference evidence="5 6" key="1">
    <citation type="submission" date="2020-08" db="EMBL/GenBank/DDBJ databases">
        <title>The Agave Microbiome: Exploring the role of microbial communities in plant adaptations to desert environments.</title>
        <authorList>
            <person name="Partida-Martinez L.P."/>
        </authorList>
    </citation>
    <scope>NUCLEOTIDE SEQUENCE [LARGE SCALE GENOMIC DNA]</scope>
    <source>
        <strain evidence="5 6">AS2.23</strain>
    </source>
</reference>
<accession>A0A7W4TPN9</accession>
<evidence type="ECO:0000259" key="4">
    <source>
        <dbReference type="Pfam" id="PF10099"/>
    </source>
</evidence>
<evidence type="ECO:0000313" key="5">
    <source>
        <dbReference type="EMBL" id="MBB2902754.1"/>
    </source>
</evidence>
<feature type="compositionally biased region" description="Pro residues" evidence="3">
    <location>
        <begin position="84"/>
        <end position="98"/>
    </location>
</feature>
<reference evidence="5 6" key="2">
    <citation type="submission" date="2020-08" db="EMBL/GenBank/DDBJ databases">
        <authorList>
            <person name="Partida-Martinez L."/>
            <person name="Huntemann M."/>
            <person name="Clum A."/>
            <person name="Wang J."/>
            <person name="Palaniappan K."/>
            <person name="Ritter S."/>
            <person name="Chen I.-M."/>
            <person name="Stamatis D."/>
            <person name="Reddy T."/>
            <person name="O'Malley R."/>
            <person name="Daum C."/>
            <person name="Shapiro N."/>
            <person name="Ivanova N."/>
            <person name="Kyrpides N."/>
            <person name="Woyke T."/>
        </authorList>
    </citation>
    <scope>NUCLEOTIDE SEQUENCE [LARGE SCALE GENOMIC DNA]</scope>
    <source>
        <strain evidence="5 6">AS2.23</strain>
    </source>
</reference>
<feature type="domain" description="Anti-sigma K factor RskA C-terminal" evidence="4">
    <location>
        <begin position="121"/>
        <end position="260"/>
    </location>
</feature>
<protein>
    <submittedName>
        <fullName evidence="5">Anti-sigma factor RsiW</fullName>
    </submittedName>
</protein>
<dbReference type="GO" id="GO:0005886">
    <property type="term" value="C:plasma membrane"/>
    <property type="evidence" value="ECO:0007669"/>
    <property type="project" value="InterPro"/>
</dbReference>
<evidence type="ECO:0000313" key="6">
    <source>
        <dbReference type="Proteomes" id="UP000533269"/>
    </source>
</evidence>
<proteinExistence type="predicted"/>
<evidence type="ECO:0000256" key="2">
    <source>
        <dbReference type="ARBA" id="ARBA00023163"/>
    </source>
</evidence>
<dbReference type="EMBL" id="JACHVY010000004">
    <property type="protein sequence ID" value="MBB2902754.1"/>
    <property type="molecule type" value="Genomic_DNA"/>
</dbReference>
<dbReference type="AlphaFoldDB" id="A0A7W4TPN9"/>
<evidence type="ECO:0000256" key="3">
    <source>
        <dbReference type="SAM" id="MobiDB-lite"/>
    </source>
</evidence>
<dbReference type="Pfam" id="PF10099">
    <property type="entry name" value="RskA_C"/>
    <property type="match status" value="1"/>
</dbReference>
<feature type="region of interest" description="Disordered" evidence="3">
    <location>
        <begin position="252"/>
        <end position="274"/>
    </location>
</feature>